<evidence type="ECO:0000313" key="1">
    <source>
        <dbReference type="EMBL" id="WSC02873.1"/>
    </source>
</evidence>
<accession>A0ACD4ZWH4</accession>
<protein>
    <submittedName>
        <fullName evidence="1">Glycosyltransferase family 4 protein</fullName>
    </submittedName>
</protein>
<name>A0ACD4ZWH4_9ACTN</name>
<organism evidence="1 2">
    <name type="scientific">Streptomyces scopuliridis</name>
    <dbReference type="NCBI Taxonomy" id="452529"/>
    <lineage>
        <taxon>Bacteria</taxon>
        <taxon>Bacillati</taxon>
        <taxon>Actinomycetota</taxon>
        <taxon>Actinomycetes</taxon>
        <taxon>Kitasatosporales</taxon>
        <taxon>Streptomycetaceae</taxon>
        <taxon>Streptomyces</taxon>
    </lineage>
</organism>
<gene>
    <name evidence="1" type="ORF">OG835_00220</name>
</gene>
<evidence type="ECO:0000313" key="2">
    <source>
        <dbReference type="Proteomes" id="UP001348369"/>
    </source>
</evidence>
<sequence length="334" mass="36555">MLTIPPQGYGGIERVVSLLTEGLVERGHEVTLFASGDSRTSAVLSSVVDKAPGWNGTDLHGTEIYHETAAFLRAGEFDVVSDHSWFGACLAALGASPTPVVTTMHLPWVDDTRQVHRLAGNRIHRVAISEHQRRGNTEVDWAATISNGIDLQIHPYRDDKEDFLVFLGRTADEKGPEQAVEVAKRSGRHLKMLVKREEPEEREHWERCVAPVLSGDEDIIDSPSHEQKVDVLGRAAGLLFPIQWAEPFGLVMAEAMACGTPVIGLAKGAVPEVVEDGVTGFVVSSLDEMVDAVPRLKELSPTACRERTARLFSAQTMTARYAELFTSLSWKSPA</sequence>
<keyword evidence="2" id="KW-1185">Reference proteome</keyword>
<dbReference type="Proteomes" id="UP001348369">
    <property type="component" value="Chromosome"/>
</dbReference>
<dbReference type="EMBL" id="CP109109">
    <property type="protein sequence ID" value="WSC02873.1"/>
    <property type="molecule type" value="Genomic_DNA"/>
</dbReference>
<reference evidence="1" key="1">
    <citation type="submission" date="2022-10" db="EMBL/GenBank/DDBJ databases">
        <title>The complete genomes of actinobacterial strains from the NBC collection.</title>
        <authorList>
            <person name="Joergensen T.S."/>
            <person name="Alvarez Arevalo M."/>
            <person name="Sterndorff E.B."/>
            <person name="Faurdal D."/>
            <person name="Vuksanovic O."/>
            <person name="Mourched A.-S."/>
            <person name="Charusanti P."/>
            <person name="Shaw S."/>
            <person name="Blin K."/>
            <person name="Weber T."/>
        </authorList>
    </citation>
    <scope>NUCLEOTIDE SEQUENCE</scope>
    <source>
        <strain evidence="1">NBC 01771</strain>
    </source>
</reference>
<proteinExistence type="predicted"/>